<dbReference type="NCBIfam" id="TIGR00125">
    <property type="entry name" value="cyt_tran_rel"/>
    <property type="match status" value="1"/>
</dbReference>
<dbReference type="InterPro" id="IPR029056">
    <property type="entry name" value="Ribokinase-like"/>
</dbReference>
<name>A0ABM8ANK8_9BACT</name>
<evidence type="ECO:0000259" key="4">
    <source>
        <dbReference type="Pfam" id="PF01467"/>
    </source>
</evidence>
<protein>
    <submittedName>
        <fullName evidence="5">Bifunctional protein HldE</fullName>
    </submittedName>
</protein>
<dbReference type="InterPro" id="IPR014729">
    <property type="entry name" value="Rossmann-like_a/b/a_fold"/>
</dbReference>
<evidence type="ECO:0000313" key="6">
    <source>
        <dbReference type="Proteomes" id="UP001061361"/>
    </source>
</evidence>
<dbReference type="InterPro" id="IPR004821">
    <property type="entry name" value="Cyt_trans-like"/>
</dbReference>
<dbReference type="Gene3D" id="3.40.1190.20">
    <property type="match status" value="1"/>
</dbReference>
<evidence type="ECO:0000259" key="3">
    <source>
        <dbReference type="Pfam" id="PF00294"/>
    </source>
</evidence>
<organism evidence="5 6">
    <name type="scientific">Pseudodesulfovibrio portus</name>
    <dbReference type="NCBI Taxonomy" id="231439"/>
    <lineage>
        <taxon>Bacteria</taxon>
        <taxon>Pseudomonadati</taxon>
        <taxon>Thermodesulfobacteriota</taxon>
        <taxon>Desulfovibrionia</taxon>
        <taxon>Desulfovibrionales</taxon>
        <taxon>Desulfovibrionaceae</taxon>
    </lineage>
</organism>
<feature type="domain" description="Cytidyltransferase-like" evidence="4">
    <location>
        <begin position="31"/>
        <end position="157"/>
    </location>
</feature>
<keyword evidence="2" id="KW-0119">Carbohydrate metabolism</keyword>
<dbReference type="Gene3D" id="3.40.50.620">
    <property type="entry name" value="HUPs"/>
    <property type="match status" value="1"/>
</dbReference>
<dbReference type="InterPro" id="IPR011611">
    <property type="entry name" value="PfkB_dom"/>
</dbReference>
<dbReference type="RefSeq" id="WP_264983053.1">
    <property type="nucleotide sequence ID" value="NZ_AP026708.1"/>
</dbReference>
<proteinExistence type="predicted"/>
<evidence type="ECO:0000256" key="2">
    <source>
        <dbReference type="ARBA" id="ARBA00023277"/>
    </source>
</evidence>
<dbReference type="Proteomes" id="UP001061361">
    <property type="component" value="Chromosome"/>
</dbReference>
<dbReference type="PANTHER" id="PTHR46969:SF1">
    <property type="entry name" value="BIFUNCTIONAL PROTEIN HLDE"/>
    <property type="match status" value="1"/>
</dbReference>
<keyword evidence="6" id="KW-1185">Reference proteome</keyword>
<dbReference type="EMBL" id="AP026708">
    <property type="protein sequence ID" value="BDQ32997.1"/>
    <property type="molecule type" value="Genomic_DNA"/>
</dbReference>
<evidence type="ECO:0000256" key="1">
    <source>
        <dbReference type="ARBA" id="ARBA00023268"/>
    </source>
</evidence>
<feature type="domain" description="Carbohydrate kinase PfkB" evidence="3">
    <location>
        <begin position="195"/>
        <end position="489"/>
    </location>
</feature>
<dbReference type="SUPFAM" id="SSF53613">
    <property type="entry name" value="Ribokinase-like"/>
    <property type="match status" value="1"/>
</dbReference>
<dbReference type="Pfam" id="PF00294">
    <property type="entry name" value="PfkB"/>
    <property type="match status" value="1"/>
</dbReference>
<accession>A0ABM8ANK8</accession>
<evidence type="ECO:0000313" key="5">
    <source>
        <dbReference type="EMBL" id="BDQ32997.1"/>
    </source>
</evidence>
<reference evidence="5" key="1">
    <citation type="submission" date="2022-08" db="EMBL/GenBank/DDBJ databases">
        <title>Genome Sequence of the sulphate-reducing bacterium, Pseudodesulfovibrio portus JCM14722.</title>
        <authorList>
            <person name="Kondo R."/>
            <person name="Kataoka T."/>
        </authorList>
    </citation>
    <scope>NUCLEOTIDE SEQUENCE</scope>
    <source>
        <strain evidence="5">JCM 14722</strain>
    </source>
</reference>
<dbReference type="Pfam" id="PF01467">
    <property type="entry name" value="CTP_transf_like"/>
    <property type="match status" value="1"/>
</dbReference>
<sequence length="508" mass="55563">MPIEHKIKTISELADIVAKLKAEGRKVVHCHGVFDLLHIGHIRYFRQAATFGDVLIVTVSPDRFVDKGPHRPAFGEVLRAEGVASQDVVDFVAVNEWPTAEELLRKVRPDVYVKGSDFKSIDADPTGKLRLEADVCEEIGAELKLTRDIVFSSTNLINRFMSSFTDEVQDYLEMFRSRYSIEDVEAILDRVSKLKVTVVGDTILDDYQYCSPLGASSKEPVMAFSHTGGDLFAGGVLAIANHISHFVDEVHMFTVLGERDTQEEFVRENLQGNVTPHFAYQEDAPTLRKRRYIEGYSMTKLFEIYHMDDSGLGDERDEAFRLAVKEAGKSSDLVVAADFGHGAISVKTRESLSKLEYLAVNTQANAGNRGFHTISGYGRCDFISLTEAELRLDARDKITGVTPLTTDARDLLGASMVAVTLGKRGSYVQDGHGNGILVPAFAHKVVDKIGSGDAFFAVASLVASLGDVSPEIVAFLGNIAGAIAVGIVGNEKSVTKQAIMKNVTSLLK</sequence>
<dbReference type="SUPFAM" id="SSF52374">
    <property type="entry name" value="Nucleotidylyl transferase"/>
    <property type="match status" value="1"/>
</dbReference>
<gene>
    <name evidence="5" type="ORF">JCM14722_05390</name>
</gene>
<keyword evidence="1" id="KW-0511">Multifunctional enzyme</keyword>
<dbReference type="PANTHER" id="PTHR46969">
    <property type="entry name" value="BIFUNCTIONAL PROTEIN HLDE"/>
    <property type="match status" value="1"/>
</dbReference>